<feature type="transmembrane region" description="Helical" evidence="1">
    <location>
        <begin position="20"/>
        <end position="39"/>
    </location>
</feature>
<comment type="caution">
    <text evidence="2">The sequence shown here is derived from an EMBL/GenBank/DDBJ whole genome shotgun (WGS) entry which is preliminary data.</text>
</comment>
<dbReference type="EMBL" id="PHFL01000026">
    <property type="protein sequence ID" value="RFM24779.1"/>
    <property type="molecule type" value="Genomic_DNA"/>
</dbReference>
<gene>
    <name evidence="2" type="ORF">D0433_03975</name>
</gene>
<evidence type="ECO:0000313" key="3">
    <source>
        <dbReference type="Proteomes" id="UP000266389"/>
    </source>
</evidence>
<feature type="transmembrane region" description="Helical" evidence="1">
    <location>
        <begin position="109"/>
        <end position="128"/>
    </location>
</feature>
<protein>
    <submittedName>
        <fullName evidence="2">Esterase</fullName>
    </submittedName>
</protein>
<dbReference type="AlphaFoldDB" id="A0A395M1U9"/>
<dbReference type="Proteomes" id="UP000266389">
    <property type="component" value="Unassembled WGS sequence"/>
</dbReference>
<dbReference type="InterPro" id="IPR000801">
    <property type="entry name" value="Esterase-like"/>
</dbReference>
<evidence type="ECO:0000313" key="2">
    <source>
        <dbReference type="EMBL" id="RFM24779.1"/>
    </source>
</evidence>
<dbReference type="PANTHER" id="PTHR48098">
    <property type="entry name" value="ENTEROCHELIN ESTERASE-RELATED"/>
    <property type="match status" value="1"/>
</dbReference>
<reference evidence="2 3" key="1">
    <citation type="journal article" date="2011" name="ISME J.">
        <title>Community ecology of hot spring cyanobacterial mats: predominant populations and their functional potential.</title>
        <authorList>
            <person name="Klatt C.G."/>
            <person name="Wood J.M."/>
            <person name="Rusch D.B."/>
            <person name="Bateson M.M."/>
            <person name="Hamamura N."/>
            <person name="Heidelberg J.F."/>
            <person name="Grossman A.R."/>
            <person name="Bhaya D."/>
            <person name="Cohan F.M."/>
            <person name="Kuhl M."/>
            <person name="Bryant D.A."/>
            <person name="Ward D.M."/>
        </authorList>
    </citation>
    <scope>NUCLEOTIDE SEQUENCE [LARGE SCALE GENOMIC DNA]</scope>
    <source>
        <strain evidence="2">OS</strain>
    </source>
</reference>
<dbReference type="PANTHER" id="PTHR48098:SF3">
    <property type="entry name" value="IRON(III) ENTEROBACTIN ESTERASE"/>
    <property type="match status" value="1"/>
</dbReference>
<keyword evidence="1" id="KW-0472">Membrane</keyword>
<proteinExistence type="predicted"/>
<evidence type="ECO:0000256" key="1">
    <source>
        <dbReference type="SAM" id="Phobius"/>
    </source>
</evidence>
<sequence>MHTEYHKWFSPRLQRDMELLIFGHTGAPVLVFPTSYARFYEWKDFQMIDTLADKIEAGYLQFYCIDSCSTESWYNTQMHPNGRMQRHNQWESYVMHEVYPLMRHKNPNTFTILAGTSFGAFLAVLFALKHPWYANKVVAMSGSYDTKPFFDGYYDEDIYFNSPLDFVPNLHDPNELERLRQIDYKLVTSTWDIPICYRTTLELSAKLWDKGIWNQCDVWQDAEHDWPAWRRMARVYL</sequence>
<keyword evidence="1" id="KW-0812">Transmembrane</keyword>
<name>A0A395M1U9_9BACT</name>
<accession>A0A395M1U9</accession>
<organism evidence="2 3">
    <name type="scientific">Candidatus Thermochlorobacter aerophilus</name>
    <dbReference type="NCBI Taxonomy" id="1868324"/>
    <lineage>
        <taxon>Bacteria</taxon>
        <taxon>Pseudomonadati</taxon>
        <taxon>Chlorobiota</taxon>
        <taxon>Chlorobiia</taxon>
        <taxon>Chlorobiales</taxon>
        <taxon>Candidatus Thermochlorobacteriaceae</taxon>
        <taxon>Candidatus Thermochlorobacter</taxon>
    </lineage>
</organism>
<dbReference type="InterPro" id="IPR050583">
    <property type="entry name" value="Mycobacterial_A85_antigen"/>
</dbReference>
<dbReference type="Gene3D" id="3.40.50.1820">
    <property type="entry name" value="alpha/beta hydrolase"/>
    <property type="match status" value="1"/>
</dbReference>
<dbReference type="SUPFAM" id="SSF53474">
    <property type="entry name" value="alpha/beta-Hydrolases"/>
    <property type="match status" value="1"/>
</dbReference>
<dbReference type="Pfam" id="PF00756">
    <property type="entry name" value="Esterase"/>
    <property type="match status" value="1"/>
</dbReference>
<keyword evidence="1" id="KW-1133">Transmembrane helix</keyword>
<dbReference type="InterPro" id="IPR029058">
    <property type="entry name" value="AB_hydrolase_fold"/>
</dbReference>